<dbReference type="PANTHER" id="PTHR21444">
    <property type="entry name" value="COILED-COIL DOMAIN-CONTAINING PROTEIN 180"/>
    <property type="match status" value="1"/>
</dbReference>
<dbReference type="Pfam" id="PF14752">
    <property type="entry name" value="RBP_receptor"/>
    <property type="match status" value="1"/>
</dbReference>
<evidence type="ECO:0000313" key="9">
    <source>
        <dbReference type="EMBL" id="SAL97621.1"/>
    </source>
</evidence>
<dbReference type="AlphaFoldDB" id="A0A168LWL1"/>
<organism evidence="9">
    <name type="scientific">Absidia glauca</name>
    <name type="common">Pin mould</name>
    <dbReference type="NCBI Taxonomy" id="4829"/>
    <lineage>
        <taxon>Eukaryota</taxon>
        <taxon>Fungi</taxon>
        <taxon>Fungi incertae sedis</taxon>
        <taxon>Mucoromycota</taxon>
        <taxon>Mucoromycotina</taxon>
        <taxon>Mucoromycetes</taxon>
        <taxon>Mucorales</taxon>
        <taxon>Cunninghamellaceae</taxon>
        <taxon>Absidia</taxon>
    </lineage>
</organism>
<evidence type="ECO:0000256" key="7">
    <source>
        <dbReference type="ARBA" id="ARBA00023170"/>
    </source>
</evidence>
<comment type="subcellular location">
    <subcellularLocation>
        <location evidence="1">Cell membrane</location>
        <topology evidence="1">Multi-pass membrane protein</topology>
    </subcellularLocation>
</comment>
<feature type="transmembrane region" description="Helical" evidence="8">
    <location>
        <begin position="235"/>
        <end position="257"/>
    </location>
</feature>
<dbReference type="STRING" id="4829.A0A168LWL1"/>
<evidence type="ECO:0000256" key="6">
    <source>
        <dbReference type="ARBA" id="ARBA00023136"/>
    </source>
</evidence>
<evidence type="ECO:0000256" key="2">
    <source>
        <dbReference type="ARBA" id="ARBA00022448"/>
    </source>
</evidence>
<evidence type="ECO:0000256" key="3">
    <source>
        <dbReference type="ARBA" id="ARBA00022475"/>
    </source>
</evidence>
<keyword evidence="4 8" id="KW-0812">Transmembrane</keyword>
<evidence type="ECO:0000256" key="4">
    <source>
        <dbReference type="ARBA" id="ARBA00022692"/>
    </source>
</evidence>
<protein>
    <submittedName>
        <fullName evidence="9">Uncharacterized protein</fullName>
    </submittedName>
</protein>
<keyword evidence="2" id="KW-0813">Transport</keyword>
<gene>
    <name evidence="9" type="primary">ABSGL_03126.1 scaffold 4229</name>
</gene>
<dbReference type="PANTHER" id="PTHR21444:SF15">
    <property type="entry name" value="RECEPTOR FOR RETINOL UPTAKE STRA6"/>
    <property type="match status" value="1"/>
</dbReference>
<name>A0A168LWL1_ABSGL</name>
<keyword evidence="3" id="KW-1003">Cell membrane</keyword>
<evidence type="ECO:0000313" key="10">
    <source>
        <dbReference type="Proteomes" id="UP000078561"/>
    </source>
</evidence>
<accession>A0A168LWL1</accession>
<dbReference type="EMBL" id="LT551876">
    <property type="protein sequence ID" value="SAL97621.1"/>
    <property type="molecule type" value="Genomic_DNA"/>
</dbReference>
<feature type="transmembrane region" description="Helical" evidence="8">
    <location>
        <begin position="600"/>
        <end position="633"/>
    </location>
</feature>
<evidence type="ECO:0000256" key="8">
    <source>
        <dbReference type="SAM" id="Phobius"/>
    </source>
</evidence>
<dbReference type="InterPro" id="IPR026612">
    <property type="entry name" value="STRA6-like"/>
</dbReference>
<proteinExistence type="predicted"/>
<keyword evidence="5 8" id="KW-1133">Transmembrane helix</keyword>
<feature type="transmembrane region" description="Helical" evidence="8">
    <location>
        <begin position="277"/>
        <end position="297"/>
    </location>
</feature>
<feature type="transmembrane region" description="Helical" evidence="8">
    <location>
        <begin position="343"/>
        <end position="362"/>
    </location>
</feature>
<feature type="transmembrane region" description="Helical" evidence="8">
    <location>
        <begin position="645"/>
        <end position="664"/>
    </location>
</feature>
<feature type="transmembrane region" description="Helical" evidence="8">
    <location>
        <begin position="495"/>
        <end position="522"/>
    </location>
</feature>
<dbReference type="GO" id="GO:0038023">
    <property type="term" value="F:signaling receptor activity"/>
    <property type="evidence" value="ECO:0007669"/>
    <property type="project" value="InterPro"/>
</dbReference>
<dbReference type="OrthoDB" id="2376984at2759"/>
<reference evidence="9" key="1">
    <citation type="submission" date="2016-04" db="EMBL/GenBank/DDBJ databases">
        <authorList>
            <person name="Evans L.H."/>
            <person name="Alamgir A."/>
            <person name="Owens N."/>
            <person name="Weber N.D."/>
            <person name="Virtaneva K."/>
            <person name="Barbian K."/>
            <person name="Babar A."/>
            <person name="Rosenke K."/>
        </authorList>
    </citation>
    <scope>NUCLEOTIDE SEQUENCE [LARGE SCALE GENOMIC DNA]</scope>
    <source>
        <strain evidence="9">CBS 101.48</strain>
    </source>
</reference>
<keyword evidence="6 8" id="KW-0472">Membrane</keyword>
<dbReference type="InParanoid" id="A0A168LWL1"/>
<sequence>MSHTLVPFTTKCWEQLNGKQNLIRDGSLGQINQLKDGWVTRHKDDWVYYQQQYVNVSLSNYLVSIAAVGGCTGQNRLKPTGFIYLDNGKNFTKSGRKMTSVADAPVTQTITVDETSYMRYFVDDGAMVGNLTCILSWEIPDKSAVLYEVSFDRALVVSYQFLDGDGISISNLSTGVILNSNELPDVTLPPLTRFITLSIYGSKAFPPCLSYVYAGLYVDKEASTLYKTCARLMSIFQYLSLGNSFMVPFLFAIMSWLSDFTFPPPTRFLCRQPSHGVLLCIFLMIGSFIFTQAWNVINSQSSIFHEWLPRAAKIIELFLSFFLYALYFYPLFLCYHASINSRLANILGCFCVLVLFGLRVTVDLPSYVITYARDPPFLALNALNVLPTLAANFIVITYFITRSITFQACDICRVHFLQVSDIEETYVRRLWNGRSVKTKRAATSIHWLVLARTFRQHCTWRTLMDVGSYRRLWKIWGRKLFGTNKYIRVPYPIKISLSILLFCLGQLIPVMLIQLVGVGGVIPTHICLWSPYLSQMKYSTTPMAFAERTFMLMKIAVYLTVLGAGGWIFRRVTKDIGEIRSGNYALFKGKRNNDIDLDDAIRFLGVCIGFGFTGTLYFMLEIALIGTFVVIVIQLERVRDAVLHHLGYGAFFASFFIALVVQMIQKRITRILFLSNGSYFDIKNRSPLLHYWYFMMFTSMTRALTSYLLRTLKLLFRYPLYSLRVDRNAETWSVRRGDGGFIGYCGMLKAENHFNNPTVLVFIECLLHLLVSKQPRRVGLCRLHRMKMDLEKTETVLLHQNGGLSSRRARTRWFHAITLMNNPRLQKSRIHK</sequence>
<feature type="transmembrane region" description="Helical" evidence="8">
    <location>
        <begin position="382"/>
        <end position="401"/>
    </location>
</feature>
<evidence type="ECO:0000256" key="1">
    <source>
        <dbReference type="ARBA" id="ARBA00004651"/>
    </source>
</evidence>
<keyword evidence="10" id="KW-1185">Reference proteome</keyword>
<dbReference type="OMA" id="YAVYFYP"/>
<feature type="transmembrane region" description="Helical" evidence="8">
    <location>
        <begin position="317"/>
        <end position="336"/>
    </location>
</feature>
<keyword evidence="7" id="KW-0675">Receptor</keyword>
<evidence type="ECO:0000256" key="5">
    <source>
        <dbReference type="ARBA" id="ARBA00022989"/>
    </source>
</evidence>
<dbReference type="Proteomes" id="UP000078561">
    <property type="component" value="Unassembled WGS sequence"/>
</dbReference>
<feature type="transmembrane region" description="Helical" evidence="8">
    <location>
        <begin position="550"/>
        <end position="569"/>
    </location>
</feature>
<dbReference type="GO" id="GO:0005886">
    <property type="term" value="C:plasma membrane"/>
    <property type="evidence" value="ECO:0007669"/>
    <property type="project" value="UniProtKB-SubCell"/>
</dbReference>